<dbReference type="CDD" id="cd04261">
    <property type="entry name" value="AAK_AKii-LysC-BS"/>
    <property type="match status" value="1"/>
</dbReference>
<dbReference type="Pfam" id="PF00696">
    <property type="entry name" value="AA_kinase"/>
    <property type="match status" value="1"/>
</dbReference>
<dbReference type="PROSITE" id="PS00324">
    <property type="entry name" value="ASPARTOKINASE"/>
    <property type="match status" value="1"/>
</dbReference>
<keyword evidence="6 18" id="KW-0028">Amino-acid biosynthesis</keyword>
<dbReference type="SUPFAM" id="SSF55021">
    <property type="entry name" value="ACT-like"/>
    <property type="match status" value="2"/>
</dbReference>
<evidence type="ECO:0000256" key="2">
    <source>
        <dbReference type="ARBA" id="ARBA00004766"/>
    </source>
</evidence>
<evidence type="ECO:0000256" key="5">
    <source>
        <dbReference type="ARBA" id="ARBA00010122"/>
    </source>
</evidence>
<comment type="pathway">
    <text evidence="2 18">Amino-acid biosynthesis; L-lysine biosynthesis via DAP pathway; (S)-tetrahydrodipicolinate from L-aspartate: step 1/4.</text>
</comment>
<dbReference type="NCBIfam" id="NF005154">
    <property type="entry name" value="PRK06635.1-2"/>
    <property type="match status" value="1"/>
</dbReference>
<dbReference type="PANTHER" id="PTHR21499:SF68">
    <property type="entry name" value="ASPARTOKINASE 2"/>
    <property type="match status" value="1"/>
</dbReference>
<dbReference type="Proteomes" id="UP000198553">
    <property type="component" value="Unassembled WGS sequence"/>
</dbReference>
<keyword evidence="13" id="KW-0457">Lysine biosynthesis</keyword>
<protein>
    <recommendedName>
        <fullName evidence="17">Aspartokinase</fullName>
        <ecNumber evidence="17">2.7.2.4</ecNumber>
    </recommendedName>
</protein>
<dbReference type="UniPathway" id="UPA00051">
    <property type="reaction ID" value="UER00462"/>
</dbReference>
<dbReference type="Gene3D" id="3.30.2130.10">
    <property type="entry name" value="VC0802-like"/>
    <property type="match status" value="1"/>
</dbReference>
<dbReference type="FunFam" id="3.40.1160.10:FF:000002">
    <property type="entry name" value="Aspartokinase"/>
    <property type="match status" value="1"/>
</dbReference>
<feature type="domain" description="ACT" evidence="19">
    <location>
        <begin position="264"/>
        <end position="338"/>
    </location>
</feature>
<evidence type="ECO:0000256" key="3">
    <source>
        <dbReference type="ARBA" id="ARBA00004986"/>
    </source>
</evidence>
<dbReference type="RefSeq" id="WP_090741467.1">
    <property type="nucleotide sequence ID" value="NZ_FOBW01000002.1"/>
</dbReference>
<keyword evidence="10 17" id="KW-0418">Kinase</keyword>
<dbReference type="PROSITE" id="PS51671">
    <property type="entry name" value="ACT"/>
    <property type="match status" value="2"/>
</dbReference>
<keyword evidence="9 16" id="KW-0547">Nucleotide-binding</keyword>
<evidence type="ECO:0000256" key="9">
    <source>
        <dbReference type="ARBA" id="ARBA00022741"/>
    </source>
</evidence>
<dbReference type="InterPro" id="IPR005260">
    <property type="entry name" value="Asp_kin_monofn"/>
</dbReference>
<sequence length="409" mass="43555">MGLIVQKFGGTSVADVEKIQNVANRAAEEKANGNDVVVVVSAMGKTTDKLVEMAKDLSAAPSKREMDMLLTTGEQITISLLTIALKEKGLDAVSYTGWQAGILTEPVHGNARIMDIDTDKIKTDLAAGRVVVVAGFQGITEDGEITTLGRGGSDTTAVALAAALGADKCDIYTDVTGVYTTDPRYVKGARKLLGISYDEMLELANLGAGVLHPRAVEFAKNFGVTLEVRSSMEKERGTVIEEEMDMEQNLVVRGIAFEDQITRVSVIGLDNSIGSLPTIFTTLAKHHINVDIIIQSGTGTDKANISFSIKSSDLKETLEVLESNKQLLNYQEIESETGLAKVSIVGAGMISNPGVAAKMFEVLASEGVQVKMVSTSEIKVSTVVAEQLMVKAVEALHDSFDLAKVAIES</sequence>
<dbReference type="UniPathway" id="UPA00050">
    <property type="reaction ID" value="UER00461"/>
</dbReference>
<evidence type="ECO:0000256" key="4">
    <source>
        <dbReference type="ARBA" id="ARBA00005139"/>
    </source>
</evidence>
<organism evidence="20 21">
    <name type="scientific">Mesobacillus persicus</name>
    <dbReference type="NCBI Taxonomy" id="930146"/>
    <lineage>
        <taxon>Bacteria</taxon>
        <taxon>Bacillati</taxon>
        <taxon>Bacillota</taxon>
        <taxon>Bacilli</taxon>
        <taxon>Bacillales</taxon>
        <taxon>Bacillaceae</taxon>
        <taxon>Mesobacillus</taxon>
    </lineage>
</organism>
<reference evidence="21" key="1">
    <citation type="submission" date="2016-10" db="EMBL/GenBank/DDBJ databases">
        <authorList>
            <person name="Varghese N."/>
            <person name="Submissions S."/>
        </authorList>
    </citation>
    <scope>NUCLEOTIDE SEQUENCE [LARGE SCALE GENOMIC DNA]</scope>
    <source>
        <strain evidence="21">B48,IBRC-M 10115,DSM 25386,CECT 8001</strain>
    </source>
</reference>
<dbReference type="GO" id="GO:0009088">
    <property type="term" value="P:threonine biosynthetic process"/>
    <property type="evidence" value="ECO:0007669"/>
    <property type="project" value="UniProtKB-UniPathway"/>
</dbReference>
<comment type="subunit">
    <text evidence="15">Tetramer consisting of 2 isoforms Alpha (catalytic and regulation) and of a homodimer of 2 isoforms Beta (regulation).</text>
</comment>
<keyword evidence="11 16" id="KW-0067">ATP-binding</keyword>
<dbReference type="NCBIfam" id="TIGR00657">
    <property type="entry name" value="asp_kinases"/>
    <property type="match status" value="1"/>
</dbReference>
<evidence type="ECO:0000256" key="1">
    <source>
        <dbReference type="ARBA" id="ARBA00003121"/>
    </source>
</evidence>
<dbReference type="InterPro" id="IPR045865">
    <property type="entry name" value="ACT-like_dom_sf"/>
</dbReference>
<proteinExistence type="inferred from homology"/>
<dbReference type="GO" id="GO:0005829">
    <property type="term" value="C:cytosol"/>
    <property type="evidence" value="ECO:0007669"/>
    <property type="project" value="TreeGrafter"/>
</dbReference>
<dbReference type="UniPathway" id="UPA00034">
    <property type="reaction ID" value="UER00015"/>
</dbReference>
<dbReference type="CDD" id="cd04923">
    <property type="entry name" value="ACT_AK-LysC-DapG-like_2"/>
    <property type="match status" value="1"/>
</dbReference>
<feature type="binding site" evidence="16">
    <location>
        <begin position="173"/>
        <end position="174"/>
    </location>
    <ligand>
        <name>ATP</name>
        <dbReference type="ChEBI" id="CHEBI:30616"/>
    </ligand>
</feature>
<dbReference type="NCBIfam" id="TIGR00656">
    <property type="entry name" value="asp_kin_monofn"/>
    <property type="match status" value="1"/>
</dbReference>
<dbReference type="SUPFAM" id="SSF53633">
    <property type="entry name" value="Carbamate kinase-like"/>
    <property type="match status" value="1"/>
</dbReference>
<dbReference type="InterPro" id="IPR041740">
    <property type="entry name" value="AKii-LysC-BS"/>
</dbReference>
<dbReference type="GO" id="GO:0009089">
    <property type="term" value="P:lysine biosynthetic process via diaminopimelate"/>
    <property type="evidence" value="ECO:0007669"/>
    <property type="project" value="UniProtKB-UniPathway"/>
</dbReference>
<keyword evidence="7 17" id="KW-0808">Transferase</keyword>
<evidence type="ECO:0000259" key="19">
    <source>
        <dbReference type="PROSITE" id="PS51671"/>
    </source>
</evidence>
<dbReference type="EC" id="2.7.2.4" evidence="17"/>
<name>A0A1H7XTG6_9BACI</name>
<dbReference type="InterPro" id="IPR036393">
    <property type="entry name" value="AceGlu_kinase-like_sf"/>
</dbReference>
<dbReference type="FunFam" id="3.30.2130.10:FF:000001">
    <property type="entry name" value="Bifunctional aspartokinase/homoserine dehydrogenase"/>
    <property type="match status" value="1"/>
</dbReference>
<evidence type="ECO:0000256" key="15">
    <source>
        <dbReference type="ARBA" id="ARBA00063835"/>
    </source>
</evidence>
<accession>A0A1H7XTG6</accession>
<evidence type="ECO:0000256" key="12">
    <source>
        <dbReference type="ARBA" id="ARBA00022915"/>
    </source>
</evidence>
<dbReference type="NCBIfam" id="NF005156">
    <property type="entry name" value="PRK06635.1-5"/>
    <property type="match status" value="1"/>
</dbReference>
<evidence type="ECO:0000256" key="10">
    <source>
        <dbReference type="ARBA" id="ARBA00022777"/>
    </source>
</evidence>
<keyword evidence="21" id="KW-1185">Reference proteome</keyword>
<dbReference type="PANTHER" id="PTHR21499">
    <property type="entry name" value="ASPARTATE KINASE"/>
    <property type="match status" value="1"/>
</dbReference>
<comment type="pathway">
    <text evidence="3 18">Amino-acid biosynthesis; L-methionine biosynthesis via de novo pathway; L-homoserine from L-aspartate: step 1/3.</text>
</comment>
<dbReference type="OrthoDB" id="9799110at2"/>
<dbReference type="CDD" id="cd04913">
    <property type="entry name" value="ACT_AKii-LysC-BS-like_1"/>
    <property type="match status" value="1"/>
</dbReference>
<dbReference type="GO" id="GO:0005524">
    <property type="term" value="F:ATP binding"/>
    <property type="evidence" value="ECO:0007669"/>
    <property type="project" value="UniProtKB-KW"/>
</dbReference>
<feature type="binding site" evidence="16">
    <location>
        <begin position="7"/>
        <end position="10"/>
    </location>
    <ligand>
        <name>ATP</name>
        <dbReference type="ChEBI" id="CHEBI:30616"/>
    </ligand>
</feature>
<dbReference type="GO" id="GO:0004072">
    <property type="term" value="F:aspartate kinase activity"/>
    <property type="evidence" value="ECO:0007669"/>
    <property type="project" value="UniProtKB-EC"/>
</dbReference>
<feature type="binding site" evidence="16">
    <location>
        <position position="184"/>
    </location>
    <ligand>
        <name>ATP</name>
        <dbReference type="ChEBI" id="CHEBI:30616"/>
    </ligand>
</feature>
<dbReference type="InterPro" id="IPR054352">
    <property type="entry name" value="ACT_Aspartokinase"/>
</dbReference>
<gene>
    <name evidence="20" type="ORF">SAMN05192533_102328</name>
</gene>
<evidence type="ECO:0000313" key="21">
    <source>
        <dbReference type="Proteomes" id="UP000198553"/>
    </source>
</evidence>
<evidence type="ECO:0000256" key="8">
    <source>
        <dbReference type="ARBA" id="ARBA00022737"/>
    </source>
</evidence>
<evidence type="ECO:0000256" key="14">
    <source>
        <dbReference type="ARBA" id="ARBA00047872"/>
    </source>
</evidence>
<dbReference type="EMBL" id="FOBW01000002">
    <property type="protein sequence ID" value="SEM36289.1"/>
    <property type="molecule type" value="Genomic_DNA"/>
</dbReference>
<dbReference type="InterPro" id="IPR001341">
    <property type="entry name" value="Asp_kinase"/>
</dbReference>
<comment type="function">
    <text evidence="1">Catalyzes the phosphorylation of the beta-carboxyl group of aspartic acid with ATP to yield 4-phospho-L-aspartate, which is involved in the branched biosynthetic pathway leading to the biosynthesis of amino acids threonine, isoleucine and methionine.</text>
</comment>
<evidence type="ECO:0000256" key="11">
    <source>
        <dbReference type="ARBA" id="ARBA00022840"/>
    </source>
</evidence>
<comment type="pathway">
    <text evidence="4 18">Amino-acid biosynthesis; L-threonine biosynthesis; L-threonine from L-aspartate: step 1/5.</text>
</comment>
<dbReference type="GO" id="GO:0019877">
    <property type="term" value="P:diaminopimelate biosynthetic process"/>
    <property type="evidence" value="ECO:0007669"/>
    <property type="project" value="UniProtKB-KW"/>
</dbReference>
<dbReference type="InterPro" id="IPR018042">
    <property type="entry name" value="Aspartate_kinase_CS"/>
</dbReference>
<feature type="binding site" evidence="16">
    <location>
        <position position="179"/>
    </location>
    <ligand>
        <name>ATP</name>
        <dbReference type="ChEBI" id="CHEBI:30616"/>
    </ligand>
</feature>
<evidence type="ECO:0000256" key="16">
    <source>
        <dbReference type="PIRSR" id="PIRSR000726-1"/>
    </source>
</evidence>
<evidence type="ECO:0000313" key="20">
    <source>
        <dbReference type="EMBL" id="SEM36289.1"/>
    </source>
</evidence>
<dbReference type="InterPro" id="IPR001048">
    <property type="entry name" value="Asp/Glu/Uridylate_kinase"/>
</dbReference>
<evidence type="ECO:0000256" key="6">
    <source>
        <dbReference type="ARBA" id="ARBA00022605"/>
    </source>
</evidence>
<evidence type="ECO:0000256" key="7">
    <source>
        <dbReference type="ARBA" id="ARBA00022679"/>
    </source>
</evidence>
<feature type="binding site" evidence="16">
    <location>
        <position position="74"/>
    </location>
    <ligand>
        <name>substrate</name>
    </ligand>
</feature>
<dbReference type="STRING" id="930146.SAMN05192533_102328"/>
<dbReference type="InterPro" id="IPR002912">
    <property type="entry name" value="ACT_dom"/>
</dbReference>
<evidence type="ECO:0000256" key="13">
    <source>
        <dbReference type="ARBA" id="ARBA00023154"/>
    </source>
</evidence>
<dbReference type="AlphaFoldDB" id="A0A1H7XTG6"/>
<feature type="domain" description="ACT" evidence="19">
    <location>
        <begin position="344"/>
        <end position="409"/>
    </location>
</feature>
<dbReference type="GO" id="GO:0009090">
    <property type="term" value="P:homoserine biosynthetic process"/>
    <property type="evidence" value="ECO:0007669"/>
    <property type="project" value="TreeGrafter"/>
</dbReference>
<keyword evidence="8" id="KW-0677">Repeat</keyword>
<evidence type="ECO:0000256" key="17">
    <source>
        <dbReference type="RuleBase" id="RU003448"/>
    </source>
</evidence>
<dbReference type="PIRSF" id="PIRSF000726">
    <property type="entry name" value="Asp_kin"/>
    <property type="match status" value="1"/>
</dbReference>
<evidence type="ECO:0000256" key="18">
    <source>
        <dbReference type="RuleBase" id="RU004249"/>
    </source>
</evidence>
<dbReference type="Pfam" id="PF22468">
    <property type="entry name" value="ACT_9"/>
    <property type="match status" value="2"/>
</dbReference>
<comment type="catalytic activity">
    <reaction evidence="14 17">
        <text>L-aspartate + ATP = 4-phospho-L-aspartate + ADP</text>
        <dbReference type="Rhea" id="RHEA:23776"/>
        <dbReference type="ChEBI" id="CHEBI:29991"/>
        <dbReference type="ChEBI" id="CHEBI:30616"/>
        <dbReference type="ChEBI" id="CHEBI:57535"/>
        <dbReference type="ChEBI" id="CHEBI:456216"/>
        <dbReference type="EC" id="2.7.2.4"/>
    </reaction>
</comment>
<comment type="similarity">
    <text evidence="5 17">Belongs to the aspartokinase family.</text>
</comment>
<dbReference type="Gene3D" id="3.40.1160.10">
    <property type="entry name" value="Acetylglutamate kinase-like"/>
    <property type="match status" value="1"/>
</dbReference>
<feature type="binding site" evidence="16">
    <location>
        <position position="47"/>
    </location>
    <ligand>
        <name>substrate</name>
    </ligand>
</feature>
<keyword evidence="12" id="KW-0220">Diaminopimelate biosynthesis</keyword>
<dbReference type="NCBIfam" id="NF005155">
    <property type="entry name" value="PRK06635.1-4"/>
    <property type="match status" value="1"/>
</dbReference>